<keyword evidence="1 2" id="KW-0238">DNA-binding</keyword>
<proteinExistence type="predicted"/>
<dbReference type="Gene3D" id="1.10.357.10">
    <property type="entry name" value="Tetracycline Repressor, domain 2"/>
    <property type="match status" value="1"/>
</dbReference>
<evidence type="ECO:0000313" key="4">
    <source>
        <dbReference type="EMBL" id="EIT68609.1"/>
    </source>
</evidence>
<dbReference type="PANTHER" id="PTHR30055:SF237">
    <property type="entry name" value="TRANSCRIPTIONAL REPRESSOR MCE3R"/>
    <property type="match status" value="1"/>
</dbReference>
<keyword evidence="5" id="KW-1185">Reference proteome</keyword>
<dbReference type="Pfam" id="PF00440">
    <property type="entry name" value="TetR_N"/>
    <property type="match status" value="1"/>
</dbReference>
<gene>
    <name evidence="4" type="ORF">WQQ_38040</name>
</gene>
<evidence type="ECO:0000256" key="1">
    <source>
        <dbReference type="ARBA" id="ARBA00023125"/>
    </source>
</evidence>
<dbReference type="EMBL" id="AKGD01000003">
    <property type="protein sequence ID" value="EIT68609.1"/>
    <property type="molecule type" value="Genomic_DNA"/>
</dbReference>
<dbReference type="SUPFAM" id="SSF48498">
    <property type="entry name" value="Tetracyclin repressor-like, C-terminal domain"/>
    <property type="match status" value="1"/>
</dbReference>
<feature type="domain" description="HTH tetR-type" evidence="3">
    <location>
        <begin position="24"/>
        <end position="84"/>
    </location>
</feature>
<dbReference type="InterPro" id="IPR041490">
    <property type="entry name" value="KstR2_TetR_C"/>
</dbReference>
<dbReference type="PROSITE" id="PS50977">
    <property type="entry name" value="HTH_TETR_2"/>
    <property type="match status" value="1"/>
</dbReference>
<dbReference type="AlphaFoldDB" id="I7Z9U6"/>
<dbReference type="Pfam" id="PF17932">
    <property type="entry name" value="TetR_C_24"/>
    <property type="match status" value="1"/>
</dbReference>
<reference evidence="4 5" key="1">
    <citation type="journal article" date="2012" name="J. Bacteriol.">
        <title>Genome Sequence of n-Alkane-Degrading Hydrocarboniphaga effusa Strain AP103T (ATCC BAA-332T).</title>
        <authorList>
            <person name="Chang H.K."/>
            <person name="Zylstra G.J."/>
            <person name="Chae J.C."/>
        </authorList>
    </citation>
    <scope>NUCLEOTIDE SEQUENCE [LARGE SCALE GENOMIC DNA]</scope>
    <source>
        <strain evidence="4 5">AP103</strain>
    </source>
</reference>
<dbReference type="InterPro" id="IPR036271">
    <property type="entry name" value="Tet_transcr_reg_TetR-rel_C_sf"/>
</dbReference>
<dbReference type="Proteomes" id="UP000003704">
    <property type="component" value="Unassembled WGS sequence"/>
</dbReference>
<dbReference type="InterPro" id="IPR009057">
    <property type="entry name" value="Homeodomain-like_sf"/>
</dbReference>
<dbReference type="RefSeq" id="WP_007186739.1">
    <property type="nucleotide sequence ID" value="NZ_AKGD01000003.1"/>
</dbReference>
<dbReference type="PRINTS" id="PR00455">
    <property type="entry name" value="HTHTETR"/>
</dbReference>
<dbReference type="STRING" id="1172194.WQQ_38040"/>
<dbReference type="InterPro" id="IPR001647">
    <property type="entry name" value="HTH_TetR"/>
</dbReference>
<organism evidence="4 5">
    <name type="scientific">Hydrocarboniphaga effusa AP103</name>
    <dbReference type="NCBI Taxonomy" id="1172194"/>
    <lineage>
        <taxon>Bacteria</taxon>
        <taxon>Pseudomonadati</taxon>
        <taxon>Pseudomonadota</taxon>
        <taxon>Gammaproteobacteria</taxon>
        <taxon>Nevskiales</taxon>
        <taxon>Nevskiaceae</taxon>
        <taxon>Hydrocarboniphaga</taxon>
    </lineage>
</organism>
<feature type="DNA-binding region" description="H-T-H motif" evidence="2">
    <location>
        <begin position="47"/>
        <end position="66"/>
    </location>
</feature>
<evidence type="ECO:0000256" key="2">
    <source>
        <dbReference type="PROSITE-ProRule" id="PRU00335"/>
    </source>
</evidence>
<dbReference type="PATRIC" id="fig|1172194.4.peg.3692"/>
<dbReference type="GO" id="GO:0003700">
    <property type="term" value="F:DNA-binding transcription factor activity"/>
    <property type="evidence" value="ECO:0007669"/>
    <property type="project" value="TreeGrafter"/>
</dbReference>
<protein>
    <submittedName>
        <fullName evidence="4">TetR family transcriptional regulator</fullName>
    </submittedName>
</protein>
<name>I7Z9U6_9GAMM</name>
<comment type="caution">
    <text evidence="4">The sequence shown here is derived from an EMBL/GenBank/DDBJ whole genome shotgun (WGS) entry which is preliminary data.</text>
</comment>
<dbReference type="SUPFAM" id="SSF46689">
    <property type="entry name" value="Homeodomain-like"/>
    <property type="match status" value="1"/>
</dbReference>
<sequence length="213" mass="23104">MNETNTNRRLAAVTTLLPPGMTPEGSRGLILSEALRLFAEHGYGGASIRDIAQQVGIKGASVYSHYPSKAHVLAELLRIGHEEHFRRMRAALLAAGPEPTQQLIAVVRAHVFAHAEYPMLAVVASAEMHALPAEFATPILEVRRNSEMQLLDVIRRGTELGVFNVPDAELALAAIAAMGVRVAHWYAPDNKRTPEQIADVFAQFACRLVGAAV</sequence>
<dbReference type="InterPro" id="IPR050109">
    <property type="entry name" value="HTH-type_TetR-like_transc_reg"/>
</dbReference>
<dbReference type="PANTHER" id="PTHR30055">
    <property type="entry name" value="HTH-TYPE TRANSCRIPTIONAL REGULATOR RUTR"/>
    <property type="match status" value="1"/>
</dbReference>
<accession>I7Z9U6</accession>
<evidence type="ECO:0000313" key="5">
    <source>
        <dbReference type="Proteomes" id="UP000003704"/>
    </source>
</evidence>
<evidence type="ECO:0000259" key="3">
    <source>
        <dbReference type="PROSITE" id="PS50977"/>
    </source>
</evidence>
<dbReference type="GO" id="GO:0000976">
    <property type="term" value="F:transcription cis-regulatory region binding"/>
    <property type="evidence" value="ECO:0007669"/>
    <property type="project" value="TreeGrafter"/>
</dbReference>